<dbReference type="SUPFAM" id="SSF54534">
    <property type="entry name" value="FKBP-like"/>
    <property type="match status" value="1"/>
</dbReference>
<dbReference type="SUPFAM" id="SSF109998">
    <property type="entry name" value="Triger factor/SurA peptide-binding domain-like"/>
    <property type="match status" value="1"/>
</dbReference>
<dbReference type="PROSITE" id="PS50198">
    <property type="entry name" value="PPIC_PPIASE_2"/>
    <property type="match status" value="1"/>
</dbReference>
<dbReference type="InterPro" id="IPR027304">
    <property type="entry name" value="Trigger_fact/SurA_dom_sf"/>
</dbReference>
<evidence type="ECO:0000256" key="3">
    <source>
        <dbReference type="ARBA" id="ARBA00006071"/>
    </source>
</evidence>
<evidence type="ECO:0000256" key="2">
    <source>
        <dbReference type="ARBA" id="ARBA00004193"/>
    </source>
</evidence>
<evidence type="ECO:0000256" key="10">
    <source>
        <dbReference type="ARBA" id="ARBA00023288"/>
    </source>
</evidence>
<evidence type="ECO:0000256" key="5">
    <source>
        <dbReference type="ARBA" id="ARBA00022729"/>
    </source>
</evidence>
<keyword evidence="6 11" id="KW-0697">Rotamase</keyword>
<dbReference type="PANTHER" id="PTHR47245">
    <property type="entry name" value="PEPTIDYLPROLYL ISOMERASE"/>
    <property type="match status" value="1"/>
</dbReference>
<evidence type="ECO:0000259" key="13">
    <source>
        <dbReference type="PROSITE" id="PS50198"/>
    </source>
</evidence>
<keyword evidence="8 11" id="KW-0564">Palmitate</keyword>
<dbReference type="RefSeq" id="WP_354198717.1">
    <property type="nucleotide sequence ID" value="NZ_JBEPLW010000026.1"/>
</dbReference>
<gene>
    <name evidence="11" type="primary">prsA</name>
    <name evidence="14" type="ORF">ABID49_002494</name>
</gene>
<keyword evidence="10 11" id="KW-0449">Lipoprotein</keyword>
<evidence type="ECO:0000256" key="12">
    <source>
        <dbReference type="SAM" id="SignalP"/>
    </source>
</evidence>
<dbReference type="Proteomes" id="UP001549099">
    <property type="component" value="Unassembled WGS sequence"/>
</dbReference>
<dbReference type="InterPro" id="IPR050245">
    <property type="entry name" value="PrsA_foldase"/>
</dbReference>
<dbReference type="Pfam" id="PF13616">
    <property type="entry name" value="Rotamase_3"/>
    <property type="match status" value="1"/>
</dbReference>
<comment type="subcellular location">
    <subcellularLocation>
        <location evidence="2 11">Cell membrane</location>
        <topology evidence="2 11">Lipid-anchor</topology>
    </subcellularLocation>
</comment>
<evidence type="ECO:0000256" key="7">
    <source>
        <dbReference type="ARBA" id="ARBA00023136"/>
    </source>
</evidence>
<comment type="similarity">
    <text evidence="3 11">Belongs to the PrsA family.</text>
</comment>
<evidence type="ECO:0000256" key="9">
    <source>
        <dbReference type="ARBA" id="ARBA00023235"/>
    </source>
</evidence>
<keyword evidence="7 11" id="KW-0472">Membrane</keyword>
<dbReference type="Gene3D" id="3.10.50.40">
    <property type="match status" value="1"/>
</dbReference>
<dbReference type="HAMAP" id="MF_01145">
    <property type="entry name" value="Foldase_PrsA"/>
    <property type="match status" value="1"/>
</dbReference>
<evidence type="ECO:0000256" key="6">
    <source>
        <dbReference type="ARBA" id="ARBA00023110"/>
    </source>
</evidence>
<comment type="function">
    <text evidence="11">Plays a major role in protein secretion by helping the post-translocational extracellular folding of several secreted proteins.</text>
</comment>
<evidence type="ECO:0000256" key="1">
    <source>
        <dbReference type="ARBA" id="ARBA00000971"/>
    </source>
</evidence>
<dbReference type="InterPro" id="IPR000297">
    <property type="entry name" value="PPIase_PpiC"/>
</dbReference>
<organism evidence="14 15">
    <name type="scientific">Bhargavaea ullalensis</name>
    <dbReference type="NCBI Taxonomy" id="1265685"/>
    <lineage>
        <taxon>Bacteria</taxon>
        <taxon>Bacillati</taxon>
        <taxon>Bacillota</taxon>
        <taxon>Bacilli</taxon>
        <taxon>Bacillales</taxon>
        <taxon>Caryophanaceae</taxon>
        <taxon>Bhargavaea</taxon>
    </lineage>
</organism>
<dbReference type="InterPro" id="IPR023059">
    <property type="entry name" value="Foldase_PrsA"/>
</dbReference>
<feature type="chain" id="PRO_5046357417" description="Foldase protein PrsA" evidence="12">
    <location>
        <begin position="25"/>
        <end position="294"/>
    </location>
</feature>
<evidence type="ECO:0000256" key="11">
    <source>
        <dbReference type="HAMAP-Rule" id="MF_01145"/>
    </source>
</evidence>
<name>A0ABV2GE33_9BACL</name>
<feature type="signal peptide" evidence="12">
    <location>
        <begin position="1"/>
        <end position="24"/>
    </location>
</feature>
<protein>
    <recommendedName>
        <fullName evidence="11">Foldase protein PrsA</fullName>
        <ecNumber evidence="11">5.2.1.8</ecNumber>
    </recommendedName>
</protein>
<keyword evidence="5 11" id="KW-0732">Signal</keyword>
<dbReference type="PANTHER" id="PTHR47245:SF1">
    <property type="entry name" value="FOLDASE PROTEIN PRSA"/>
    <property type="match status" value="1"/>
</dbReference>
<accession>A0ABV2GE33</accession>
<evidence type="ECO:0000313" key="15">
    <source>
        <dbReference type="Proteomes" id="UP001549099"/>
    </source>
</evidence>
<dbReference type="EC" id="5.2.1.8" evidence="11"/>
<proteinExistence type="inferred from homology"/>
<comment type="caution">
    <text evidence="14">The sequence shown here is derived from an EMBL/GenBank/DDBJ whole genome shotgun (WGS) entry which is preliminary data.</text>
</comment>
<dbReference type="GO" id="GO:0003755">
    <property type="term" value="F:peptidyl-prolyl cis-trans isomerase activity"/>
    <property type="evidence" value="ECO:0007669"/>
    <property type="project" value="UniProtKB-EC"/>
</dbReference>
<feature type="domain" description="PpiC" evidence="13">
    <location>
        <begin position="137"/>
        <end position="227"/>
    </location>
</feature>
<evidence type="ECO:0000313" key="14">
    <source>
        <dbReference type="EMBL" id="MET3576565.1"/>
    </source>
</evidence>
<dbReference type="EMBL" id="JBEPLW010000026">
    <property type="protein sequence ID" value="MET3576565.1"/>
    <property type="molecule type" value="Genomic_DNA"/>
</dbReference>
<evidence type="ECO:0000256" key="8">
    <source>
        <dbReference type="ARBA" id="ARBA00023139"/>
    </source>
</evidence>
<keyword evidence="4 11" id="KW-1003">Cell membrane</keyword>
<sequence>MKKSIWAATIAASVLALSACSNNAGEETIVTSKAGDITQHEFYNEMKSSVGEQALSLMVIQKVLEDKYDVDKKEIDKEFKKSKEEMGDSFNAFLAQNGYNEDSYKDMMYLNKLQQAALTDGVKVSDEEIDTYTDRAKTEIHAQHVLVDDEKTAQEVKKKLEDGADFAEVAKEYSTEEAAQQSGGDLGWFGPDKMVKEFTDAAYSLEPKKISDPVKSDFGYHIIQVLEKRDAEENPAEGKDRDQIKEELMMKKANPDELMDKISQLLIDADVKIKDDDLKDALDQFYGPAKESKK</sequence>
<dbReference type="PROSITE" id="PS51257">
    <property type="entry name" value="PROKAR_LIPOPROTEIN"/>
    <property type="match status" value="1"/>
</dbReference>
<comment type="catalytic activity">
    <reaction evidence="1 11">
        <text>[protein]-peptidylproline (omega=180) = [protein]-peptidylproline (omega=0)</text>
        <dbReference type="Rhea" id="RHEA:16237"/>
        <dbReference type="Rhea" id="RHEA-COMP:10747"/>
        <dbReference type="Rhea" id="RHEA-COMP:10748"/>
        <dbReference type="ChEBI" id="CHEBI:83833"/>
        <dbReference type="ChEBI" id="CHEBI:83834"/>
        <dbReference type="EC" id="5.2.1.8"/>
    </reaction>
</comment>
<reference evidence="14 15" key="1">
    <citation type="submission" date="2024-06" db="EMBL/GenBank/DDBJ databases">
        <title>Genomic Encyclopedia of Type Strains, Phase IV (KMG-IV): sequencing the most valuable type-strain genomes for metagenomic binning, comparative biology and taxonomic classification.</title>
        <authorList>
            <person name="Goeker M."/>
        </authorList>
    </citation>
    <scope>NUCLEOTIDE SEQUENCE [LARGE SCALE GENOMIC DNA]</scope>
    <source>
        <strain evidence="14 15">DSM 26128</strain>
    </source>
</reference>
<evidence type="ECO:0000256" key="4">
    <source>
        <dbReference type="ARBA" id="ARBA00022475"/>
    </source>
</evidence>
<keyword evidence="9 11" id="KW-0413">Isomerase</keyword>
<dbReference type="InterPro" id="IPR046357">
    <property type="entry name" value="PPIase_dom_sf"/>
</dbReference>
<keyword evidence="15" id="KW-1185">Reference proteome</keyword>